<feature type="transmembrane region" description="Helical" evidence="10">
    <location>
        <begin position="135"/>
        <end position="157"/>
    </location>
</feature>
<keyword evidence="6 12" id="KW-0418">Kinase</keyword>
<keyword evidence="7" id="KW-0067">ATP-binding</keyword>
<evidence type="ECO:0000256" key="1">
    <source>
        <dbReference type="ARBA" id="ARBA00000085"/>
    </source>
</evidence>
<dbReference type="PANTHER" id="PTHR24421">
    <property type="entry name" value="NITRATE/NITRITE SENSOR PROTEIN NARX-RELATED"/>
    <property type="match status" value="1"/>
</dbReference>
<feature type="coiled-coil region" evidence="9">
    <location>
        <begin position="160"/>
        <end position="187"/>
    </location>
</feature>
<reference evidence="12 13" key="1">
    <citation type="submission" date="2021-04" db="EMBL/GenBank/DDBJ databases">
        <title>Nocardia tengchongensis.</title>
        <authorList>
            <person name="Zhuang k."/>
            <person name="Ran Y."/>
            <person name="Li W."/>
        </authorList>
    </citation>
    <scope>NUCLEOTIDE SEQUENCE [LARGE SCALE GENOMIC DNA]</scope>
    <source>
        <strain evidence="12 13">CFH S0057</strain>
    </source>
</reference>
<accession>A0ABX8D0X2</accession>
<proteinExistence type="predicted"/>
<protein>
    <recommendedName>
        <fullName evidence="2">histidine kinase</fullName>
        <ecNumber evidence="2">2.7.13.3</ecNumber>
    </recommendedName>
</protein>
<evidence type="ECO:0000313" key="12">
    <source>
        <dbReference type="EMBL" id="QVI24360.1"/>
    </source>
</evidence>
<keyword evidence="10" id="KW-1133">Transmembrane helix</keyword>
<dbReference type="PANTHER" id="PTHR24421:SF10">
    <property type="entry name" value="NITRATE_NITRITE SENSOR PROTEIN NARQ"/>
    <property type="match status" value="1"/>
</dbReference>
<feature type="transmembrane region" description="Helical" evidence="10">
    <location>
        <begin position="24"/>
        <end position="42"/>
    </location>
</feature>
<dbReference type="GO" id="GO:0016301">
    <property type="term" value="F:kinase activity"/>
    <property type="evidence" value="ECO:0007669"/>
    <property type="project" value="UniProtKB-KW"/>
</dbReference>
<dbReference type="EC" id="2.7.13.3" evidence="2"/>
<keyword evidence="8" id="KW-0902">Two-component regulatory system</keyword>
<keyword evidence="10" id="KW-0472">Membrane</keyword>
<evidence type="ECO:0000256" key="9">
    <source>
        <dbReference type="SAM" id="Coils"/>
    </source>
</evidence>
<sequence>MMIGVVGSSGVTRSAESLLGERMLPVRLAVLAAMAAGCLLLLGHEPSVFDWVLGMLAVAASGLGAYRPMSAALLTSGLLILGFEFGHTGPIVAKVAAGIALAELTARRGGWRSLVAAGVLGAAYLLHPVGGSAVMLYRAVVMALVPLLIGGLLRVAWARAEQSAREAAALEQRRDREIAAAREAERTAIARELHDLIAHHVSSTVLRVGVARHAVPDAPPALLEVLDDIHATGKQTLTDLRKLVTILRDPASNGESFLSPADLPEALAGAVERARRGGMAVTADLAEDVATADALRALTVLRLTQEGLANVAKHAGPDASAWLRIAVGAAGDLDFTLRDNGSPGQAPARQAGGVGLVGLRERVELLDGVFNAGPCGSGWQIQARLPQRIGAPA</sequence>
<keyword evidence="9" id="KW-0175">Coiled coil</keyword>
<dbReference type="Proteomes" id="UP000683310">
    <property type="component" value="Chromosome"/>
</dbReference>
<feature type="domain" description="Signal transduction histidine kinase subgroup 3 dimerisation and phosphoacceptor" evidence="11">
    <location>
        <begin position="185"/>
        <end position="250"/>
    </location>
</feature>
<evidence type="ECO:0000313" key="13">
    <source>
        <dbReference type="Proteomes" id="UP000683310"/>
    </source>
</evidence>
<dbReference type="InterPro" id="IPR050482">
    <property type="entry name" value="Sensor_HK_TwoCompSys"/>
</dbReference>
<dbReference type="InterPro" id="IPR036890">
    <property type="entry name" value="HATPase_C_sf"/>
</dbReference>
<evidence type="ECO:0000259" key="11">
    <source>
        <dbReference type="Pfam" id="PF07730"/>
    </source>
</evidence>
<dbReference type="Gene3D" id="3.30.565.10">
    <property type="entry name" value="Histidine kinase-like ATPase, C-terminal domain"/>
    <property type="match status" value="1"/>
</dbReference>
<feature type="transmembrane region" description="Helical" evidence="10">
    <location>
        <begin position="49"/>
        <end position="66"/>
    </location>
</feature>
<evidence type="ECO:0000256" key="2">
    <source>
        <dbReference type="ARBA" id="ARBA00012438"/>
    </source>
</evidence>
<gene>
    <name evidence="12" type="ORF">KHQ06_17335</name>
</gene>
<keyword evidence="10" id="KW-0812">Transmembrane</keyword>
<feature type="transmembrane region" description="Helical" evidence="10">
    <location>
        <begin position="78"/>
        <end position="102"/>
    </location>
</feature>
<keyword evidence="4" id="KW-0808">Transferase</keyword>
<comment type="catalytic activity">
    <reaction evidence="1">
        <text>ATP + protein L-histidine = ADP + protein N-phospho-L-histidine.</text>
        <dbReference type="EC" id="2.7.13.3"/>
    </reaction>
</comment>
<evidence type="ECO:0000256" key="8">
    <source>
        <dbReference type="ARBA" id="ARBA00023012"/>
    </source>
</evidence>
<dbReference type="Pfam" id="PF07730">
    <property type="entry name" value="HisKA_3"/>
    <property type="match status" value="1"/>
</dbReference>
<evidence type="ECO:0000256" key="3">
    <source>
        <dbReference type="ARBA" id="ARBA00022553"/>
    </source>
</evidence>
<name>A0ABX8D0X2_9NOCA</name>
<evidence type="ECO:0000256" key="5">
    <source>
        <dbReference type="ARBA" id="ARBA00022741"/>
    </source>
</evidence>
<evidence type="ECO:0000256" key="6">
    <source>
        <dbReference type="ARBA" id="ARBA00022777"/>
    </source>
</evidence>
<dbReference type="CDD" id="cd16917">
    <property type="entry name" value="HATPase_UhpB-NarQ-NarX-like"/>
    <property type="match status" value="1"/>
</dbReference>
<dbReference type="EMBL" id="CP074371">
    <property type="protein sequence ID" value="QVI24360.1"/>
    <property type="molecule type" value="Genomic_DNA"/>
</dbReference>
<evidence type="ECO:0000256" key="7">
    <source>
        <dbReference type="ARBA" id="ARBA00022840"/>
    </source>
</evidence>
<evidence type="ECO:0000256" key="10">
    <source>
        <dbReference type="SAM" id="Phobius"/>
    </source>
</evidence>
<dbReference type="InterPro" id="IPR011712">
    <property type="entry name" value="Sig_transdc_His_kin_sub3_dim/P"/>
</dbReference>
<keyword evidence="13" id="KW-1185">Reference proteome</keyword>
<feature type="transmembrane region" description="Helical" evidence="10">
    <location>
        <begin position="109"/>
        <end position="129"/>
    </location>
</feature>
<keyword evidence="5" id="KW-0547">Nucleotide-binding</keyword>
<organism evidence="12 13">
    <name type="scientific">Nocardia tengchongensis</name>
    <dbReference type="NCBI Taxonomy" id="2055889"/>
    <lineage>
        <taxon>Bacteria</taxon>
        <taxon>Bacillati</taxon>
        <taxon>Actinomycetota</taxon>
        <taxon>Actinomycetes</taxon>
        <taxon>Mycobacteriales</taxon>
        <taxon>Nocardiaceae</taxon>
        <taxon>Nocardia</taxon>
    </lineage>
</organism>
<dbReference type="Gene3D" id="1.20.5.1930">
    <property type="match status" value="1"/>
</dbReference>
<evidence type="ECO:0000256" key="4">
    <source>
        <dbReference type="ARBA" id="ARBA00022679"/>
    </source>
</evidence>
<keyword evidence="3" id="KW-0597">Phosphoprotein</keyword>